<dbReference type="GO" id="GO:0004181">
    <property type="term" value="F:metallocarboxypeptidase activity"/>
    <property type="evidence" value="ECO:0007669"/>
    <property type="project" value="InterPro"/>
</dbReference>
<dbReference type="PANTHER" id="PTHR11705:SF143">
    <property type="entry name" value="SLL0236 PROTEIN"/>
    <property type="match status" value="1"/>
</dbReference>
<keyword evidence="4" id="KW-0378">Hydrolase</keyword>
<dbReference type="PROSITE" id="PS52035">
    <property type="entry name" value="PEPTIDASE_M14"/>
    <property type="match status" value="1"/>
</dbReference>
<sequence>TRIFFIPVLNPDGLIQVENFLKVNSVVEVEKKLKTFKSFKKNLSPTCKPKYDITSFENGVDLSHNFGFKWGNLEKNSLQEASYKNKCSENFQGASAFSEPETEALKKFILEENPKISVFFQTNLKDEIPNNNDDLNFSTNILFPFTFHNSPQKVIRPDDLQGFQKIVADMNANSVKNQFESGFAIDIIKSTIVGSPIDW</sequence>
<evidence type="ECO:0000256" key="1">
    <source>
        <dbReference type="ARBA" id="ARBA00001947"/>
    </source>
</evidence>
<organism evidence="9 10">
    <name type="scientific">Clydaea vesicula</name>
    <dbReference type="NCBI Taxonomy" id="447962"/>
    <lineage>
        <taxon>Eukaryota</taxon>
        <taxon>Fungi</taxon>
        <taxon>Fungi incertae sedis</taxon>
        <taxon>Chytridiomycota</taxon>
        <taxon>Chytridiomycota incertae sedis</taxon>
        <taxon>Chytridiomycetes</taxon>
        <taxon>Lobulomycetales</taxon>
        <taxon>Lobulomycetaceae</taxon>
        <taxon>Clydaea</taxon>
    </lineage>
</organism>
<dbReference type="GO" id="GO:0008270">
    <property type="term" value="F:zinc ion binding"/>
    <property type="evidence" value="ECO:0007669"/>
    <property type="project" value="InterPro"/>
</dbReference>
<evidence type="ECO:0000256" key="2">
    <source>
        <dbReference type="ARBA" id="ARBA00005988"/>
    </source>
</evidence>
<evidence type="ECO:0000256" key="6">
    <source>
        <dbReference type="ARBA" id="ARBA00023049"/>
    </source>
</evidence>
<comment type="caution">
    <text evidence="9">The sequence shown here is derived from an EMBL/GenBank/DDBJ whole genome shotgun (WGS) entry which is preliminary data.</text>
</comment>
<keyword evidence="3" id="KW-0645">Protease</keyword>
<dbReference type="GO" id="GO:0005615">
    <property type="term" value="C:extracellular space"/>
    <property type="evidence" value="ECO:0007669"/>
    <property type="project" value="TreeGrafter"/>
</dbReference>
<dbReference type="Gene3D" id="3.40.630.10">
    <property type="entry name" value="Zn peptidases"/>
    <property type="match status" value="1"/>
</dbReference>
<proteinExistence type="inferred from homology"/>
<dbReference type="Proteomes" id="UP001211065">
    <property type="component" value="Unassembled WGS sequence"/>
</dbReference>
<keyword evidence="5" id="KW-0862">Zinc</keyword>
<reference evidence="9" key="1">
    <citation type="submission" date="2020-05" db="EMBL/GenBank/DDBJ databases">
        <title>Phylogenomic resolution of chytrid fungi.</title>
        <authorList>
            <person name="Stajich J.E."/>
            <person name="Amses K."/>
            <person name="Simmons R."/>
            <person name="Seto K."/>
            <person name="Myers J."/>
            <person name="Bonds A."/>
            <person name="Quandt C.A."/>
            <person name="Barry K."/>
            <person name="Liu P."/>
            <person name="Grigoriev I."/>
            <person name="Longcore J.E."/>
            <person name="James T.Y."/>
        </authorList>
    </citation>
    <scope>NUCLEOTIDE SEQUENCE</scope>
    <source>
        <strain evidence="9">JEL0476</strain>
    </source>
</reference>
<dbReference type="SUPFAM" id="SSF53187">
    <property type="entry name" value="Zn-dependent exopeptidases"/>
    <property type="match status" value="1"/>
</dbReference>
<dbReference type="GO" id="GO:0006508">
    <property type="term" value="P:proteolysis"/>
    <property type="evidence" value="ECO:0007669"/>
    <property type="project" value="UniProtKB-KW"/>
</dbReference>
<evidence type="ECO:0000256" key="5">
    <source>
        <dbReference type="ARBA" id="ARBA00022833"/>
    </source>
</evidence>
<comment type="caution">
    <text evidence="7">Lacks conserved residue(s) required for the propagation of feature annotation.</text>
</comment>
<keyword evidence="10" id="KW-1185">Reference proteome</keyword>
<evidence type="ECO:0000256" key="7">
    <source>
        <dbReference type="PROSITE-ProRule" id="PRU01379"/>
    </source>
</evidence>
<keyword evidence="6" id="KW-0482">Metalloprotease</keyword>
<name>A0AAD5TZV2_9FUNG</name>
<dbReference type="Pfam" id="PF00246">
    <property type="entry name" value="Peptidase_M14"/>
    <property type="match status" value="1"/>
</dbReference>
<dbReference type="EMBL" id="JADGJW010000345">
    <property type="protein sequence ID" value="KAJ3219249.1"/>
    <property type="molecule type" value="Genomic_DNA"/>
</dbReference>
<evidence type="ECO:0000313" key="10">
    <source>
        <dbReference type="Proteomes" id="UP001211065"/>
    </source>
</evidence>
<protein>
    <recommendedName>
        <fullName evidence="8">Peptidase M14 domain-containing protein</fullName>
    </recommendedName>
</protein>
<evidence type="ECO:0000313" key="9">
    <source>
        <dbReference type="EMBL" id="KAJ3219249.1"/>
    </source>
</evidence>
<accession>A0AAD5TZV2</accession>
<evidence type="ECO:0000259" key="8">
    <source>
        <dbReference type="PROSITE" id="PS52035"/>
    </source>
</evidence>
<comment type="cofactor">
    <cofactor evidence="1">
        <name>Zn(2+)</name>
        <dbReference type="ChEBI" id="CHEBI:29105"/>
    </cofactor>
</comment>
<dbReference type="PANTHER" id="PTHR11705">
    <property type="entry name" value="PROTEASE FAMILY M14 CARBOXYPEPTIDASE A,B"/>
    <property type="match status" value="1"/>
</dbReference>
<dbReference type="InterPro" id="IPR000834">
    <property type="entry name" value="Peptidase_M14"/>
</dbReference>
<evidence type="ECO:0000256" key="4">
    <source>
        <dbReference type="ARBA" id="ARBA00022801"/>
    </source>
</evidence>
<dbReference type="AlphaFoldDB" id="A0AAD5TZV2"/>
<evidence type="ECO:0000256" key="3">
    <source>
        <dbReference type="ARBA" id="ARBA00022670"/>
    </source>
</evidence>
<feature type="non-terminal residue" evidence="9">
    <location>
        <position position="1"/>
    </location>
</feature>
<feature type="domain" description="Peptidase M14" evidence="8">
    <location>
        <begin position="1"/>
        <end position="199"/>
    </location>
</feature>
<comment type="similarity">
    <text evidence="2 7">Belongs to the peptidase M14 family.</text>
</comment>
<gene>
    <name evidence="9" type="ORF">HK099_004747</name>
</gene>